<dbReference type="Gene3D" id="2.40.420.20">
    <property type="match status" value="1"/>
</dbReference>
<proteinExistence type="inferred from homology"/>
<keyword evidence="3" id="KW-0732">Signal</keyword>
<evidence type="ECO:0000256" key="1">
    <source>
        <dbReference type="ARBA" id="ARBA00009477"/>
    </source>
</evidence>
<reference evidence="6 7" key="1">
    <citation type="journal article" date="2016" name="Nat. Commun.">
        <title>Thousands of microbial genomes shed light on interconnected biogeochemical processes in an aquifer system.</title>
        <authorList>
            <person name="Anantharaman K."/>
            <person name="Brown C.T."/>
            <person name="Hug L.A."/>
            <person name="Sharon I."/>
            <person name="Castelle C.J."/>
            <person name="Probst A.J."/>
            <person name="Thomas B.C."/>
            <person name="Singh A."/>
            <person name="Wilkins M.J."/>
            <person name="Karaoz U."/>
            <person name="Brodie E.L."/>
            <person name="Williams K.H."/>
            <person name="Hubbard S.S."/>
            <person name="Banfield J.F."/>
        </authorList>
    </citation>
    <scope>NUCLEOTIDE SEQUENCE [LARGE SCALE GENOMIC DNA]</scope>
</reference>
<dbReference type="SUPFAM" id="SSF111369">
    <property type="entry name" value="HlyD-like secretion proteins"/>
    <property type="match status" value="1"/>
</dbReference>
<evidence type="ECO:0000313" key="6">
    <source>
        <dbReference type="EMBL" id="OGL43879.1"/>
    </source>
</evidence>
<dbReference type="Pfam" id="PF25989">
    <property type="entry name" value="YknX_C"/>
    <property type="match status" value="1"/>
</dbReference>
<feature type="domain" description="YknX-like C-terminal permuted SH3-like" evidence="5">
    <location>
        <begin position="280"/>
        <end position="348"/>
    </location>
</feature>
<evidence type="ECO:0000313" key="7">
    <source>
        <dbReference type="Proteomes" id="UP000179266"/>
    </source>
</evidence>
<evidence type="ECO:0008006" key="8">
    <source>
        <dbReference type="Google" id="ProtNLM"/>
    </source>
</evidence>
<evidence type="ECO:0000259" key="4">
    <source>
        <dbReference type="Pfam" id="PF25954"/>
    </source>
</evidence>
<feature type="coiled-coil region" evidence="2">
    <location>
        <begin position="99"/>
        <end position="164"/>
    </location>
</feature>
<dbReference type="EMBL" id="MGDD01000251">
    <property type="protein sequence ID" value="OGL43879.1"/>
    <property type="molecule type" value="Genomic_DNA"/>
</dbReference>
<name>A0A1F7RQQ2_9BACT</name>
<feature type="chain" id="PRO_5009532250" description="RND efflux pump membrane fusion protein barrel-sandwich domain-containing protein" evidence="3">
    <location>
        <begin position="19"/>
        <end position="364"/>
    </location>
</feature>
<feature type="signal peptide" evidence="3">
    <location>
        <begin position="1"/>
        <end position="18"/>
    </location>
</feature>
<dbReference type="GO" id="GO:1990281">
    <property type="term" value="C:efflux pump complex"/>
    <property type="evidence" value="ECO:0007669"/>
    <property type="project" value="TreeGrafter"/>
</dbReference>
<dbReference type="PROSITE" id="PS51257">
    <property type="entry name" value="PROKAR_LIPOPROTEIN"/>
    <property type="match status" value="1"/>
</dbReference>
<dbReference type="GO" id="GO:0015562">
    <property type="term" value="F:efflux transmembrane transporter activity"/>
    <property type="evidence" value="ECO:0007669"/>
    <property type="project" value="TreeGrafter"/>
</dbReference>
<comment type="similarity">
    <text evidence="1">Belongs to the membrane fusion protein (MFP) (TC 8.A.1) family.</text>
</comment>
<comment type="caution">
    <text evidence="6">The sequence shown here is derived from an EMBL/GenBank/DDBJ whole genome shotgun (WGS) entry which is preliminary data.</text>
</comment>
<dbReference type="NCBIfam" id="TIGR01730">
    <property type="entry name" value="RND_mfp"/>
    <property type="match status" value="1"/>
</dbReference>
<dbReference type="Gene3D" id="2.40.50.100">
    <property type="match status" value="1"/>
</dbReference>
<accession>A0A1F7RQQ2</accession>
<dbReference type="InterPro" id="IPR058792">
    <property type="entry name" value="Beta-barrel_RND_2"/>
</dbReference>
<dbReference type="PANTHER" id="PTHR30469">
    <property type="entry name" value="MULTIDRUG RESISTANCE PROTEIN MDTA"/>
    <property type="match status" value="1"/>
</dbReference>
<feature type="domain" description="CusB-like beta-barrel" evidence="4">
    <location>
        <begin position="199"/>
        <end position="271"/>
    </location>
</feature>
<evidence type="ECO:0000256" key="3">
    <source>
        <dbReference type="SAM" id="SignalP"/>
    </source>
</evidence>
<gene>
    <name evidence="6" type="ORF">A2161_17730</name>
</gene>
<dbReference type="InterPro" id="IPR006143">
    <property type="entry name" value="RND_pump_MFP"/>
</dbReference>
<dbReference type="AlphaFoldDB" id="A0A1F7RQQ2"/>
<evidence type="ECO:0000256" key="2">
    <source>
        <dbReference type="SAM" id="Coils"/>
    </source>
</evidence>
<sequence>MKKKIIISGMIIAVSVFAGCMDDSSKQSSGGKSSGKVPVVKVIQATEETILRTLELTGSVTATKVAKMGSPAEGPVTVCLVREGDNVRAGQKLLTIGRKKAADALVETANDALKREQEEFNRVKKLVASGAIPGEELDTASLRVSRAKAELSRAQENVEDYEIVAPWKGVVSKVFITDGYYVSPREHLVEIYDPKSLVIEFAVPEVQAAVIYESMPVNIQLDAYPQHKLKGKITRVYPELDRQTRTRIAEAMILGNNNIVLLPGLFARVTVVLEKIEQAILVPASAIVMTLAEAESIFIVNDQKVQSRKIKTGVEQDLKIQILEGIQAGEWIVVEGNEKLKNGMAVEVLDNDAKKKTGESTEVK</sequence>
<evidence type="ECO:0000259" key="5">
    <source>
        <dbReference type="Pfam" id="PF25989"/>
    </source>
</evidence>
<dbReference type="Gene3D" id="2.40.30.170">
    <property type="match status" value="1"/>
</dbReference>
<keyword evidence="2" id="KW-0175">Coiled coil</keyword>
<dbReference type="Proteomes" id="UP000179266">
    <property type="component" value="Unassembled WGS sequence"/>
</dbReference>
<dbReference type="PANTHER" id="PTHR30469:SF15">
    <property type="entry name" value="HLYD FAMILY OF SECRETION PROTEINS"/>
    <property type="match status" value="1"/>
</dbReference>
<dbReference type="Gene3D" id="1.10.287.470">
    <property type="entry name" value="Helix hairpin bin"/>
    <property type="match status" value="1"/>
</dbReference>
<dbReference type="InterPro" id="IPR058637">
    <property type="entry name" value="YknX-like_C"/>
</dbReference>
<protein>
    <recommendedName>
        <fullName evidence="8">RND efflux pump membrane fusion protein barrel-sandwich domain-containing protein</fullName>
    </recommendedName>
</protein>
<organism evidence="6 7">
    <name type="scientific">Candidatus Schekmanbacteria bacterium RBG_13_48_7</name>
    <dbReference type="NCBI Taxonomy" id="1817878"/>
    <lineage>
        <taxon>Bacteria</taxon>
        <taxon>Candidatus Schekmaniibacteriota</taxon>
    </lineage>
</organism>
<dbReference type="Pfam" id="PF25954">
    <property type="entry name" value="Beta-barrel_RND_2"/>
    <property type="match status" value="1"/>
</dbReference>